<dbReference type="GO" id="GO:0120212">
    <property type="term" value="C:sperm head-tail coupling apparatus"/>
    <property type="evidence" value="ECO:0007669"/>
    <property type="project" value="InterPro"/>
</dbReference>
<keyword evidence="2" id="KW-0597">Phosphoprotein</keyword>
<dbReference type="GeneID" id="102688997"/>
<dbReference type="STRING" id="7918.ENSLOCP00000011355"/>
<accession>W5MSJ6</accession>
<evidence type="ECO:0000256" key="1">
    <source>
        <dbReference type="ARBA" id="ARBA00006215"/>
    </source>
</evidence>
<reference evidence="6" key="1">
    <citation type="submission" date="2011-12" db="EMBL/GenBank/DDBJ databases">
        <title>The Draft Genome of Lepisosteus oculatus.</title>
        <authorList>
            <consortium name="The Broad Institute Genome Assembly &amp; Analysis Group"/>
            <consortium name="Computational R&amp;D Group"/>
            <consortium name="and Sequencing Platform"/>
            <person name="Di Palma F."/>
            <person name="Alfoldi J."/>
            <person name="Johnson J."/>
            <person name="Berlin A."/>
            <person name="Gnerre S."/>
            <person name="Jaffe D."/>
            <person name="MacCallum I."/>
            <person name="Young S."/>
            <person name="Walker B.J."/>
            <person name="Lander E.S."/>
            <person name="Lindblad-Toh K."/>
        </authorList>
    </citation>
    <scope>NUCLEOTIDE SEQUENCE [LARGE SCALE GENOMIC DNA]</scope>
</reference>
<organism evidence="5 6">
    <name type="scientific">Lepisosteus oculatus</name>
    <name type="common">Spotted gar</name>
    <dbReference type="NCBI Taxonomy" id="7918"/>
    <lineage>
        <taxon>Eukaryota</taxon>
        <taxon>Metazoa</taxon>
        <taxon>Chordata</taxon>
        <taxon>Craniata</taxon>
        <taxon>Vertebrata</taxon>
        <taxon>Euteleostomi</taxon>
        <taxon>Actinopterygii</taxon>
        <taxon>Neopterygii</taxon>
        <taxon>Holostei</taxon>
        <taxon>Semionotiformes</taxon>
        <taxon>Lepisosteidae</taxon>
        <taxon>Lepisosteus</taxon>
    </lineage>
</organism>
<dbReference type="GeneTree" id="ENSGT00530000063821"/>
<evidence type="ECO:0000259" key="4">
    <source>
        <dbReference type="Pfam" id="PF14909"/>
    </source>
</evidence>
<dbReference type="InterPro" id="IPR042769">
    <property type="entry name" value="SPATA6_fam"/>
</dbReference>
<sequence>MGGLTAQNRIYRSCKMPHKVLKCIIELEIQAVTCPGVVLTDQEDIYLSVCIMGKYQKTKCLPPIFPLLFHEKLNFEKVFADAVDPGDIAELLELDTTSFELIQLVPPVGETLATLVENTREFLYPGPRLTPRYPGSEREMLMKRSISFPGIAPKVEFSTVSVIKECDLKETMQTPSPCRSTPLKPRSGRGIKKSPCSADQQSPSVCRYKQPTVASQSRSPSPYTNRRMCELSEEASQRLSHLNLGPYRFKKETDSQPPFVVRNVSSKQTSSMNDSLSYRTPSTKKSLRTPGLNVCEDPSLLGSYRPKTTRVIAEPQEGYRLRPSRGMSEDTSLETAGICRRPRRQLKAHSTPLSTVKSPPSPLLNRSSLRERFQTSPSTPTHWEEIHERVQKILKTHRSRHGMTPVWGSLTDSVHQKTSTSCNDSLCDSQVQEDSSRGLGEATVHLDNGTFWSNQAAQYTGKPHRAVFEDSLGKIYRNLFKKASSTT</sequence>
<feature type="region of interest" description="Disordered" evidence="3">
    <location>
        <begin position="264"/>
        <end position="293"/>
    </location>
</feature>
<protein>
    <submittedName>
        <fullName evidence="5">Spermatogenesis associated 6</fullName>
    </submittedName>
</protein>
<dbReference type="Pfam" id="PF14909">
    <property type="entry name" value="SPATA6"/>
    <property type="match status" value="1"/>
</dbReference>
<dbReference type="PANTHER" id="PTHR16435">
    <property type="entry name" value="SPERMATOGENESIS-ASSOCIATED PROTEIN 6 SPATA6"/>
    <property type="match status" value="1"/>
</dbReference>
<dbReference type="AlphaFoldDB" id="W5MSJ6"/>
<dbReference type="Ensembl" id="ENSLOCT00000011371.1">
    <property type="protein sequence ID" value="ENSLOCP00000011355.1"/>
    <property type="gene ID" value="ENSLOCG00000009309.1"/>
</dbReference>
<dbReference type="GO" id="GO:0007283">
    <property type="term" value="P:spermatogenesis"/>
    <property type="evidence" value="ECO:0007669"/>
    <property type="project" value="InterPro"/>
</dbReference>
<evidence type="ECO:0000313" key="6">
    <source>
        <dbReference type="Proteomes" id="UP000018468"/>
    </source>
</evidence>
<dbReference type="Proteomes" id="UP000018468">
    <property type="component" value="Linkage group LG10"/>
</dbReference>
<dbReference type="eggNOG" id="ENOG502QRV3">
    <property type="taxonomic scope" value="Eukaryota"/>
</dbReference>
<feature type="region of interest" description="Disordered" evidence="3">
    <location>
        <begin position="172"/>
        <end position="225"/>
    </location>
</feature>
<comment type="similarity">
    <text evidence="1">Belongs to the SPATA6 family.</text>
</comment>
<feature type="domain" description="Spermatogenesis-associated protein 6 N-terminal" evidence="4">
    <location>
        <begin position="25"/>
        <end position="163"/>
    </location>
</feature>
<evidence type="ECO:0000256" key="2">
    <source>
        <dbReference type="ARBA" id="ARBA00022553"/>
    </source>
</evidence>
<feature type="region of interest" description="Disordered" evidence="3">
    <location>
        <begin position="345"/>
        <end position="365"/>
    </location>
</feature>
<dbReference type="OrthoDB" id="5963614at2759"/>
<evidence type="ECO:0000313" key="5">
    <source>
        <dbReference type="Ensembl" id="ENSLOCP00000011355.1"/>
    </source>
</evidence>
<dbReference type="GO" id="GO:0032027">
    <property type="term" value="F:myosin light chain binding"/>
    <property type="evidence" value="ECO:0007669"/>
    <property type="project" value="InterPro"/>
</dbReference>
<dbReference type="RefSeq" id="XP_069050404.1">
    <property type="nucleotide sequence ID" value="XM_069194303.1"/>
</dbReference>
<name>W5MSJ6_LEPOC</name>
<dbReference type="InParanoid" id="W5MSJ6"/>
<dbReference type="RefSeq" id="XP_015211423.1">
    <property type="nucleotide sequence ID" value="XM_015355937.2"/>
</dbReference>
<dbReference type="Bgee" id="ENSLOCG00000009309">
    <property type="expression patterns" value="Expressed in testis and 8 other cell types or tissues"/>
</dbReference>
<dbReference type="CTD" id="54558"/>
<dbReference type="OMA" id="HGREFDD"/>
<dbReference type="KEGG" id="loc:102688997"/>
<evidence type="ECO:0000256" key="3">
    <source>
        <dbReference type="SAM" id="MobiDB-lite"/>
    </source>
</evidence>
<feature type="compositionally biased region" description="Polar residues" evidence="3">
    <location>
        <begin position="264"/>
        <end position="284"/>
    </location>
</feature>
<feature type="compositionally biased region" description="Polar residues" evidence="3">
    <location>
        <begin position="212"/>
        <end position="224"/>
    </location>
</feature>
<proteinExistence type="inferred from homology"/>
<dbReference type="HOGENOM" id="CLU_038272_2_0_1"/>
<dbReference type="PANTHER" id="PTHR16435:SF3">
    <property type="entry name" value="SPERMATOGENESIS-ASSOCIATED PROTEIN 6"/>
    <property type="match status" value="1"/>
</dbReference>
<keyword evidence="6" id="KW-1185">Reference proteome</keyword>
<dbReference type="EMBL" id="AHAT01000012">
    <property type="status" value="NOT_ANNOTATED_CDS"/>
    <property type="molecule type" value="Genomic_DNA"/>
</dbReference>
<dbReference type="InterPro" id="IPR032732">
    <property type="entry name" value="SPATA6_N"/>
</dbReference>
<reference evidence="5" key="2">
    <citation type="submission" date="2025-08" db="UniProtKB">
        <authorList>
            <consortium name="Ensembl"/>
        </authorList>
    </citation>
    <scope>IDENTIFICATION</scope>
</reference>
<reference evidence="5" key="3">
    <citation type="submission" date="2025-09" db="UniProtKB">
        <authorList>
            <consortium name="Ensembl"/>
        </authorList>
    </citation>
    <scope>IDENTIFICATION</scope>
</reference>